<dbReference type="EMBL" id="SMAR01000005">
    <property type="protein sequence ID" value="TCT42127.1"/>
    <property type="molecule type" value="Genomic_DNA"/>
</dbReference>
<name>A0A4R3P0L8_9HYPH</name>
<evidence type="ECO:0000313" key="3">
    <source>
        <dbReference type="Proteomes" id="UP000295097"/>
    </source>
</evidence>
<dbReference type="Proteomes" id="UP000295097">
    <property type="component" value="Unassembled WGS sequence"/>
</dbReference>
<feature type="region of interest" description="Disordered" evidence="1">
    <location>
        <begin position="24"/>
        <end position="72"/>
    </location>
</feature>
<sequence length="72" mass="7237">MRKASGIKDKKALRSIGFIGARPASTVAADTTSSAAKSAAPAKSRGAIKPQASATPAGLSSNIRKPGGFRLK</sequence>
<feature type="compositionally biased region" description="Polar residues" evidence="1">
    <location>
        <begin position="52"/>
        <end position="63"/>
    </location>
</feature>
<protein>
    <submittedName>
        <fullName evidence="2">Uncharacterized protein</fullName>
    </submittedName>
</protein>
<reference evidence="2 3" key="1">
    <citation type="submission" date="2019-03" db="EMBL/GenBank/DDBJ databases">
        <title>Freshwater and sediment microbial communities from various areas in North America, analyzing microbe dynamics in response to fracking.</title>
        <authorList>
            <person name="Lamendella R."/>
        </authorList>
    </citation>
    <scope>NUCLEOTIDE SEQUENCE [LARGE SCALE GENOMIC DNA]</scope>
    <source>
        <strain evidence="2 3">175.2</strain>
    </source>
</reference>
<dbReference type="AlphaFoldDB" id="A0A4R3P0L8"/>
<comment type="caution">
    <text evidence="2">The sequence shown here is derived from an EMBL/GenBank/DDBJ whole genome shotgun (WGS) entry which is preliminary data.</text>
</comment>
<gene>
    <name evidence="2" type="ORF">EDC90_1005142</name>
</gene>
<evidence type="ECO:0000256" key="1">
    <source>
        <dbReference type="SAM" id="MobiDB-lite"/>
    </source>
</evidence>
<proteinExistence type="predicted"/>
<dbReference type="RefSeq" id="WP_132309360.1">
    <property type="nucleotide sequence ID" value="NZ_SMAR01000005.1"/>
</dbReference>
<accession>A0A4R3P0L8</accession>
<keyword evidence="3" id="KW-1185">Reference proteome</keyword>
<organism evidence="2 3">
    <name type="scientific">Martelella mediterranea</name>
    <dbReference type="NCBI Taxonomy" id="293089"/>
    <lineage>
        <taxon>Bacteria</taxon>
        <taxon>Pseudomonadati</taxon>
        <taxon>Pseudomonadota</taxon>
        <taxon>Alphaproteobacteria</taxon>
        <taxon>Hyphomicrobiales</taxon>
        <taxon>Aurantimonadaceae</taxon>
        <taxon>Martelella</taxon>
    </lineage>
</organism>
<evidence type="ECO:0000313" key="2">
    <source>
        <dbReference type="EMBL" id="TCT42127.1"/>
    </source>
</evidence>
<feature type="compositionally biased region" description="Low complexity" evidence="1">
    <location>
        <begin position="24"/>
        <end position="44"/>
    </location>
</feature>